<protein>
    <submittedName>
        <fullName evidence="2">Uncharacterized protein</fullName>
    </submittedName>
</protein>
<name>A0AAI8TQU4_MYCME</name>
<feature type="transmembrane region" description="Helical" evidence="1">
    <location>
        <begin position="425"/>
        <end position="452"/>
    </location>
</feature>
<feature type="transmembrane region" description="Helical" evidence="1">
    <location>
        <begin position="328"/>
        <end position="349"/>
    </location>
</feature>
<evidence type="ECO:0000256" key="1">
    <source>
        <dbReference type="SAM" id="Phobius"/>
    </source>
</evidence>
<dbReference type="EMBL" id="AP027452">
    <property type="protein sequence ID" value="BDY27169.1"/>
    <property type="molecule type" value="Genomic_DNA"/>
</dbReference>
<evidence type="ECO:0000313" key="3">
    <source>
        <dbReference type="Proteomes" id="UP001241092"/>
    </source>
</evidence>
<evidence type="ECO:0000313" key="2">
    <source>
        <dbReference type="EMBL" id="BDY27169.1"/>
    </source>
</evidence>
<reference evidence="2" key="1">
    <citation type="submission" date="2023-03" db="EMBL/GenBank/DDBJ databases">
        <title>Draft genome sequence of a Mycolicibacterium mageritense strain H4_3_1 isolated from a hybrid biological-inorganic system reactor.</title>
        <authorList>
            <person name="Feng X."/>
            <person name="Kazama D."/>
            <person name="Sato K."/>
            <person name="Kobayashi H."/>
        </authorList>
    </citation>
    <scope>NUCLEOTIDE SEQUENCE</scope>
    <source>
        <strain evidence="2">H4_3_1</strain>
    </source>
</reference>
<dbReference type="RefSeq" id="WP_131524698.1">
    <property type="nucleotide sequence ID" value="NZ_AP022567.1"/>
</dbReference>
<feature type="transmembrane region" description="Helical" evidence="1">
    <location>
        <begin position="118"/>
        <end position="143"/>
    </location>
</feature>
<feature type="transmembrane region" description="Helical" evidence="1">
    <location>
        <begin position="196"/>
        <end position="215"/>
    </location>
</feature>
<accession>A0AAI8TQU4</accession>
<feature type="transmembrane region" description="Helical" evidence="1">
    <location>
        <begin position="392"/>
        <end position="413"/>
    </location>
</feature>
<gene>
    <name evidence="2" type="ORF">hbim_01090</name>
</gene>
<dbReference type="Proteomes" id="UP001241092">
    <property type="component" value="Chromosome"/>
</dbReference>
<proteinExistence type="predicted"/>
<dbReference type="AlphaFoldDB" id="A0AAI8TQU4"/>
<keyword evidence="1" id="KW-0812">Transmembrane</keyword>
<feature type="transmembrane region" description="Helical" evidence="1">
    <location>
        <begin position="479"/>
        <end position="500"/>
    </location>
</feature>
<sequence>MTGCPSPHADQAQALPATARGAQLRELLRAYQEVLDTIDGLSPVPMVLTRHRGRLHYLPRLKWPVRHLAVRHMRRTLGALSRRYSARAAIGAVDDGEQSERDAIREFEASLTPDRNKLYLVLLIAAIVIFCRPVIGLVGPAVVNFTARDATDPALGDGLRRQLLETVHDVGSALSANVSSVSDAVDALISGGVQHLVAAALCIAMSSYVVLRPMISGFRLKRMLFNLSTPDEALAGRSAVSRWSITQSTGLYAQERMMFAALGGHAPREFPLDLAVSTLATAFPLGYVALQTRIAILALTGGAEYALTGGRPVADEVEAKMVSAVSGMLGISSILTAVCVLGLTTWRWLWLLRVVRRRRLGESGPYLPYEVNIRGTNSIARVQSPVDWRFAVMTWVVMMYGGGTLLAMEFLAVSLREYGYAVPTAFAVLVMAIPAMLTVLAIYLCLNLPWWYRINRELRDLNRRYPLCGNGPGPVSQTLMVTVGWLLILPPFIAIFRACAHTRRAQHRAGCRGSAMPPWAAPFLVLCPPLLVFHLQRELNKVWTAEGVPLDPWSAGRRPGSLPWLKLARAAQPEAVAEPMRPVALAAQS</sequence>
<organism evidence="2 3">
    <name type="scientific">Mycolicibacterium mageritense</name>
    <name type="common">Mycobacterium mageritense</name>
    <dbReference type="NCBI Taxonomy" id="53462"/>
    <lineage>
        <taxon>Bacteria</taxon>
        <taxon>Bacillati</taxon>
        <taxon>Actinomycetota</taxon>
        <taxon>Actinomycetes</taxon>
        <taxon>Mycobacteriales</taxon>
        <taxon>Mycobacteriaceae</taxon>
        <taxon>Mycolicibacterium</taxon>
    </lineage>
</organism>
<keyword evidence="1" id="KW-1133">Transmembrane helix</keyword>
<keyword evidence="1" id="KW-0472">Membrane</keyword>